<dbReference type="PANTHER" id="PTHR23519">
    <property type="entry name" value="AUTOPHAGY-RELATED PROTEIN 22"/>
    <property type="match status" value="1"/>
</dbReference>
<accession>A0A1I5Y101</accession>
<dbReference type="InterPro" id="IPR020846">
    <property type="entry name" value="MFS_dom"/>
</dbReference>
<keyword evidence="2" id="KW-0813">Transport</keyword>
<feature type="transmembrane region" description="Helical" evidence="6">
    <location>
        <begin position="90"/>
        <end position="109"/>
    </location>
</feature>
<evidence type="ECO:0000256" key="3">
    <source>
        <dbReference type="ARBA" id="ARBA00022692"/>
    </source>
</evidence>
<feature type="transmembrane region" description="Helical" evidence="6">
    <location>
        <begin position="115"/>
        <end position="139"/>
    </location>
</feature>
<dbReference type="PANTHER" id="PTHR23519:SF1">
    <property type="entry name" value="AUTOPHAGY-RELATED PROTEIN 22"/>
    <property type="match status" value="1"/>
</dbReference>
<dbReference type="RefSeq" id="WP_092019218.1">
    <property type="nucleotide sequence ID" value="NZ_FOXH01000016.1"/>
</dbReference>
<keyword evidence="9" id="KW-1185">Reference proteome</keyword>
<dbReference type="GO" id="GO:0022857">
    <property type="term" value="F:transmembrane transporter activity"/>
    <property type="evidence" value="ECO:0007669"/>
    <property type="project" value="InterPro"/>
</dbReference>
<proteinExistence type="predicted"/>
<sequence length="433" mass="48379">MKNNPKILNAWCMYDWANSVHALVIVSSIFPIYFSNTAVNAQGGEIVEFLGFNIKNSALFSLTVSAAFLLIAFLSPVFGAIADYSGRKKLFMKGFVYLGSVCCLLLYFFNRDHLYLGVFAFMFSLIGWSGSIVFYNAYLPEIATEDRFDKLSARGFTMGYIGSVLLLIFNLTMLTMPQWYGGISSGTACKISFLTVGIWWLGFAQIPFHYLEDKKVSNGERNKDWIWNGFKELKKVFAQLKQIPILKRFLLAFFFYNMGAQTVMYLGTIFGSSELHLPDNSLIVTILLLQILAIFGAYVFANLSAKLGNTKALMLIAGVWVVICICAYFVYTEIEFYVLASAIGLVMGGIQSLSRSTYAKLLPEETTDTASYFSFYDVTDKISTFLGTSIFGLVDQAFGMRNSILVLVLVFFAGVLMLSKIPSQKTYKVVLPA</sequence>
<evidence type="ECO:0000313" key="9">
    <source>
        <dbReference type="Proteomes" id="UP000199306"/>
    </source>
</evidence>
<keyword evidence="3 6" id="KW-0812">Transmembrane</keyword>
<feature type="transmembrane region" description="Helical" evidence="6">
    <location>
        <begin position="151"/>
        <end position="171"/>
    </location>
</feature>
<dbReference type="InterPro" id="IPR024671">
    <property type="entry name" value="Atg22-like"/>
</dbReference>
<keyword evidence="5 6" id="KW-0472">Membrane</keyword>
<evidence type="ECO:0000256" key="1">
    <source>
        <dbReference type="ARBA" id="ARBA00004127"/>
    </source>
</evidence>
<evidence type="ECO:0000256" key="6">
    <source>
        <dbReference type="SAM" id="Phobius"/>
    </source>
</evidence>
<organism evidence="8 9">
    <name type="scientific">Pseudarcicella hirudinis</name>
    <dbReference type="NCBI Taxonomy" id="1079859"/>
    <lineage>
        <taxon>Bacteria</taxon>
        <taxon>Pseudomonadati</taxon>
        <taxon>Bacteroidota</taxon>
        <taxon>Cytophagia</taxon>
        <taxon>Cytophagales</taxon>
        <taxon>Flectobacillaceae</taxon>
        <taxon>Pseudarcicella</taxon>
    </lineage>
</organism>
<evidence type="ECO:0000313" key="8">
    <source>
        <dbReference type="EMBL" id="SFQ37879.1"/>
    </source>
</evidence>
<evidence type="ECO:0000256" key="4">
    <source>
        <dbReference type="ARBA" id="ARBA00022989"/>
    </source>
</evidence>
<dbReference type="OrthoDB" id="9768783at2"/>
<name>A0A1I5Y101_9BACT</name>
<feature type="domain" description="Major facilitator superfamily (MFS) profile" evidence="7">
    <location>
        <begin position="21"/>
        <end position="426"/>
    </location>
</feature>
<comment type="subcellular location">
    <subcellularLocation>
        <location evidence="1">Endomembrane system</location>
        <topology evidence="1">Multi-pass membrane protein</topology>
    </subcellularLocation>
</comment>
<dbReference type="InterPro" id="IPR036259">
    <property type="entry name" value="MFS_trans_sf"/>
</dbReference>
<feature type="transmembrane region" description="Helical" evidence="6">
    <location>
        <begin position="191"/>
        <end position="211"/>
    </location>
</feature>
<keyword evidence="4 6" id="KW-1133">Transmembrane helix</keyword>
<dbReference type="AlphaFoldDB" id="A0A1I5Y101"/>
<feature type="transmembrane region" description="Helical" evidence="6">
    <location>
        <begin position="58"/>
        <end position="78"/>
    </location>
</feature>
<dbReference type="EMBL" id="FOXH01000016">
    <property type="protein sequence ID" value="SFQ37879.1"/>
    <property type="molecule type" value="Genomic_DNA"/>
</dbReference>
<dbReference type="PROSITE" id="PS50850">
    <property type="entry name" value="MFS"/>
    <property type="match status" value="1"/>
</dbReference>
<dbReference type="STRING" id="1079859.SAMN04515674_11693"/>
<dbReference type="Pfam" id="PF11700">
    <property type="entry name" value="ATG22"/>
    <property type="match status" value="1"/>
</dbReference>
<dbReference type="Gene3D" id="1.20.1250.20">
    <property type="entry name" value="MFS general substrate transporter like domains"/>
    <property type="match status" value="1"/>
</dbReference>
<evidence type="ECO:0000256" key="5">
    <source>
        <dbReference type="ARBA" id="ARBA00023136"/>
    </source>
</evidence>
<gene>
    <name evidence="8" type="ORF">SAMN04515674_11693</name>
</gene>
<dbReference type="SUPFAM" id="SSF103473">
    <property type="entry name" value="MFS general substrate transporter"/>
    <property type="match status" value="1"/>
</dbReference>
<dbReference type="InterPro" id="IPR050495">
    <property type="entry name" value="ATG22/LtaA_families"/>
</dbReference>
<dbReference type="GO" id="GO:0012505">
    <property type="term" value="C:endomembrane system"/>
    <property type="evidence" value="ECO:0007669"/>
    <property type="project" value="UniProtKB-SubCell"/>
</dbReference>
<evidence type="ECO:0000259" key="7">
    <source>
        <dbReference type="PROSITE" id="PS50850"/>
    </source>
</evidence>
<feature type="transmembrane region" description="Helical" evidence="6">
    <location>
        <begin position="12"/>
        <end position="34"/>
    </location>
</feature>
<feature type="transmembrane region" description="Helical" evidence="6">
    <location>
        <begin position="249"/>
        <end position="270"/>
    </location>
</feature>
<feature type="transmembrane region" description="Helical" evidence="6">
    <location>
        <begin position="282"/>
        <end position="300"/>
    </location>
</feature>
<protein>
    <submittedName>
        <fullName evidence="8">MFS transporter, UMF1 family</fullName>
    </submittedName>
</protein>
<feature type="transmembrane region" description="Helical" evidence="6">
    <location>
        <begin position="312"/>
        <end position="330"/>
    </location>
</feature>
<dbReference type="Proteomes" id="UP000199306">
    <property type="component" value="Unassembled WGS sequence"/>
</dbReference>
<evidence type="ECO:0000256" key="2">
    <source>
        <dbReference type="ARBA" id="ARBA00022448"/>
    </source>
</evidence>
<reference evidence="8 9" key="1">
    <citation type="submission" date="2016-10" db="EMBL/GenBank/DDBJ databases">
        <authorList>
            <person name="de Groot N.N."/>
        </authorList>
    </citation>
    <scope>NUCLEOTIDE SEQUENCE [LARGE SCALE GENOMIC DNA]</scope>
    <source>
        <strain evidence="9">E92,LMG 26720,CCM 7988</strain>
    </source>
</reference>
<feature type="transmembrane region" description="Helical" evidence="6">
    <location>
        <begin position="404"/>
        <end position="421"/>
    </location>
</feature>